<proteinExistence type="predicted"/>
<comment type="caution">
    <text evidence="1">The sequence shown here is derived from an EMBL/GenBank/DDBJ whole genome shotgun (WGS) entry which is preliminary data.</text>
</comment>
<gene>
    <name evidence="1" type="ORF">LEA_00850</name>
</gene>
<reference evidence="1" key="1">
    <citation type="journal article" date="2013" name="Environ. Microbiol.">
        <title>Microbiota from the distal guts of lean and obese adolescents exhibit partial functional redundancy besides clear differences in community structure.</title>
        <authorList>
            <person name="Ferrer M."/>
            <person name="Ruiz A."/>
            <person name="Lanza F."/>
            <person name="Haange S.B."/>
            <person name="Oberbach A."/>
            <person name="Till H."/>
            <person name="Bargiela R."/>
            <person name="Campoy C."/>
            <person name="Segura M.T."/>
            <person name="Richter M."/>
            <person name="von Bergen M."/>
            <person name="Seifert J."/>
            <person name="Suarez A."/>
        </authorList>
    </citation>
    <scope>NUCLEOTIDE SEQUENCE</scope>
</reference>
<organism evidence="1">
    <name type="scientific">human gut metagenome</name>
    <dbReference type="NCBI Taxonomy" id="408170"/>
    <lineage>
        <taxon>unclassified sequences</taxon>
        <taxon>metagenomes</taxon>
        <taxon>organismal metagenomes</taxon>
    </lineage>
</organism>
<protein>
    <submittedName>
        <fullName evidence="1">Uncharacterized protein</fullName>
    </submittedName>
</protein>
<sequence>MYDPFIRYTDGCHKISIEEYVLYYRYIGERLNEPKLINNILKQKDAGLYLIKHDGYYGFFVKTQKGVQNVCRRNG</sequence>
<accession>K1UFS1</accession>
<dbReference type="EMBL" id="AJWY01000598">
    <property type="protein sequence ID" value="EKC80948.1"/>
    <property type="molecule type" value="Genomic_DNA"/>
</dbReference>
<dbReference type="AlphaFoldDB" id="K1UFS1"/>
<evidence type="ECO:0000313" key="1">
    <source>
        <dbReference type="EMBL" id="EKC80948.1"/>
    </source>
</evidence>
<name>K1UFS1_9ZZZZ</name>